<dbReference type="RefSeq" id="WP_382165295.1">
    <property type="nucleotide sequence ID" value="NZ_JBHTBR010000002.1"/>
</dbReference>
<evidence type="ECO:0000256" key="1">
    <source>
        <dbReference type="SAM" id="Phobius"/>
    </source>
</evidence>
<keyword evidence="1" id="KW-1133">Transmembrane helix</keyword>
<reference evidence="3" key="1">
    <citation type="journal article" date="2019" name="Int. J. Syst. Evol. Microbiol.">
        <title>The Global Catalogue of Microorganisms (GCM) 10K type strain sequencing project: providing services to taxonomists for standard genome sequencing and annotation.</title>
        <authorList>
            <consortium name="The Broad Institute Genomics Platform"/>
            <consortium name="The Broad Institute Genome Sequencing Center for Infectious Disease"/>
            <person name="Wu L."/>
            <person name="Ma J."/>
        </authorList>
    </citation>
    <scope>NUCLEOTIDE SEQUENCE [LARGE SCALE GENOMIC DNA]</scope>
    <source>
        <strain evidence="3">CCUG 51308</strain>
    </source>
</reference>
<accession>A0ABW2IHH9</accession>
<name>A0ABW2IHH9_9PROT</name>
<comment type="caution">
    <text evidence="2">The sequence shown here is derived from an EMBL/GenBank/DDBJ whole genome shotgun (WGS) entry which is preliminary data.</text>
</comment>
<feature type="transmembrane region" description="Helical" evidence="1">
    <location>
        <begin position="9"/>
        <end position="30"/>
    </location>
</feature>
<keyword evidence="1" id="KW-0472">Membrane</keyword>
<evidence type="ECO:0000313" key="3">
    <source>
        <dbReference type="Proteomes" id="UP001596492"/>
    </source>
</evidence>
<dbReference type="Proteomes" id="UP001596492">
    <property type="component" value="Unassembled WGS sequence"/>
</dbReference>
<protein>
    <submittedName>
        <fullName evidence="2">Uncharacterized protein</fullName>
    </submittedName>
</protein>
<proteinExistence type="predicted"/>
<dbReference type="EMBL" id="JBHTBR010000002">
    <property type="protein sequence ID" value="MFC7290419.1"/>
    <property type="molecule type" value="Genomic_DNA"/>
</dbReference>
<organism evidence="2 3">
    <name type="scientific">Hirschia litorea</name>
    <dbReference type="NCBI Taxonomy" id="1199156"/>
    <lineage>
        <taxon>Bacteria</taxon>
        <taxon>Pseudomonadati</taxon>
        <taxon>Pseudomonadota</taxon>
        <taxon>Alphaproteobacteria</taxon>
        <taxon>Hyphomonadales</taxon>
        <taxon>Hyphomonadaceae</taxon>
        <taxon>Hirschia</taxon>
    </lineage>
</organism>
<keyword evidence="1" id="KW-0812">Transmembrane</keyword>
<evidence type="ECO:0000313" key="2">
    <source>
        <dbReference type="EMBL" id="MFC7290419.1"/>
    </source>
</evidence>
<gene>
    <name evidence="2" type="ORF">ACFQS8_02230</name>
</gene>
<sequence length="139" mass="14991">MAFSALQRIFVSIAFIAIMLRAVVPVGWMLTPDAATGDITIQLCSGRMVYWDPDSGKLPSLDHSELEEVPLHVPSDEDSAIANCPFAMATPLFVAASPLAYNQIVSYSKITHIRPPVRGPPNHKVVSAPLPARGPPLFS</sequence>
<keyword evidence="3" id="KW-1185">Reference proteome</keyword>